<dbReference type="AlphaFoldDB" id="A0A918X789"/>
<feature type="transmembrane region" description="Helical" evidence="7">
    <location>
        <begin position="12"/>
        <end position="36"/>
    </location>
</feature>
<proteinExistence type="predicted"/>
<dbReference type="Pfam" id="PF07690">
    <property type="entry name" value="MFS_1"/>
    <property type="match status" value="1"/>
</dbReference>
<feature type="transmembrane region" description="Helical" evidence="7">
    <location>
        <begin position="138"/>
        <end position="157"/>
    </location>
</feature>
<feature type="transmembrane region" description="Helical" evidence="7">
    <location>
        <begin position="169"/>
        <end position="189"/>
    </location>
</feature>
<feature type="domain" description="Major facilitator superfamily (MFS) profile" evidence="8">
    <location>
        <begin position="14"/>
        <end position="400"/>
    </location>
</feature>
<comment type="caution">
    <text evidence="9">The sequence shown here is derived from an EMBL/GenBank/DDBJ whole genome shotgun (WGS) entry which is preliminary data.</text>
</comment>
<evidence type="ECO:0000313" key="9">
    <source>
        <dbReference type="EMBL" id="GHD15678.1"/>
    </source>
</evidence>
<evidence type="ECO:0000256" key="1">
    <source>
        <dbReference type="ARBA" id="ARBA00004651"/>
    </source>
</evidence>
<accession>A0A918X789</accession>
<sequence>MVSLEKKDVAGTGWLLCLLLVTFVIGTDDFIIAGVLPAVASDLQVGEAAAGQLVTVFSATYAVAAPPIAVATARWPRKTLIVGGLLVFAVLNLVTALAPTYTVLMVLRMLAALVGASITPAVFGTAGRLAAPDKVGQAMGVVAAGLTVSLFVGVPTGSLLGTTFGWRSAFIAVALLTVAVLIACVALLPRLPGAPEIGVSQQLSILSRPAVLTCVVGTVMGASGGLLVYTYIGPITESLTGQGGVMLAVFIGTVGVAGAIGTFVGGRLTDRWGADRTLIATFAVLVLGAVGLASAGLLWPGTTPVWMVVVALAVYGFGGWGFNPPMNTRALSLAGDAGTEAVALNTSGLYVGIAVAGAVGGGAITLYGGTGAAVAASAIGLGDAGGHGPVGTFLPVDHRREHPRREPHGLSRFGEGRLVGPSRARRGEPDQSSHPTWTAGKGPPDGEPFEHLVFFCRDGGI</sequence>
<feature type="transmembrane region" description="Helical" evidence="7">
    <location>
        <begin position="244"/>
        <end position="266"/>
    </location>
</feature>
<keyword evidence="3 7" id="KW-0812">Transmembrane</keyword>
<feature type="transmembrane region" description="Helical" evidence="7">
    <location>
        <begin position="210"/>
        <end position="232"/>
    </location>
</feature>
<evidence type="ECO:0000256" key="6">
    <source>
        <dbReference type="SAM" id="MobiDB-lite"/>
    </source>
</evidence>
<feature type="region of interest" description="Disordered" evidence="6">
    <location>
        <begin position="401"/>
        <end position="449"/>
    </location>
</feature>
<feature type="transmembrane region" description="Helical" evidence="7">
    <location>
        <begin position="48"/>
        <end position="68"/>
    </location>
</feature>
<evidence type="ECO:0000256" key="5">
    <source>
        <dbReference type="ARBA" id="ARBA00023136"/>
    </source>
</evidence>
<dbReference type="InterPro" id="IPR050189">
    <property type="entry name" value="MFS_Efflux_Transporters"/>
</dbReference>
<keyword evidence="4 7" id="KW-1133">Transmembrane helix</keyword>
<feature type="transmembrane region" description="Helical" evidence="7">
    <location>
        <begin position="105"/>
        <end position="126"/>
    </location>
</feature>
<dbReference type="InterPro" id="IPR036259">
    <property type="entry name" value="MFS_trans_sf"/>
</dbReference>
<dbReference type="GO" id="GO:0022857">
    <property type="term" value="F:transmembrane transporter activity"/>
    <property type="evidence" value="ECO:0007669"/>
    <property type="project" value="InterPro"/>
</dbReference>
<dbReference type="InterPro" id="IPR011701">
    <property type="entry name" value="MFS"/>
</dbReference>
<dbReference type="PANTHER" id="PTHR43124:SF10">
    <property type="entry name" value="PURINE EFFLUX PUMP PBUE"/>
    <property type="match status" value="1"/>
</dbReference>
<feature type="transmembrane region" description="Helical" evidence="7">
    <location>
        <begin position="278"/>
        <end position="299"/>
    </location>
</feature>
<dbReference type="RefSeq" id="WP_230479838.1">
    <property type="nucleotide sequence ID" value="NZ_BMXL01000001.1"/>
</dbReference>
<evidence type="ECO:0000256" key="4">
    <source>
        <dbReference type="ARBA" id="ARBA00022989"/>
    </source>
</evidence>
<keyword evidence="10" id="KW-1185">Reference proteome</keyword>
<comment type="subcellular location">
    <subcellularLocation>
        <location evidence="1">Cell membrane</location>
        <topology evidence="1">Multi-pass membrane protein</topology>
    </subcellularLocation>
</comment>
<name>A0A918X789_9ACTN</name>
<organism evidence="9 10">
    <name type="scientific">Nocardiopsis kunsanensis</name>
    <dbReference type="NCBI Taxonomy" id="141693"/>
    <lineage>
        <taxon>Bacteria</taxon>
        <taxon>Bacillati</taxon>
        <taxon>Actinomycetota</taxon>
        <taxon>Actinomycetes</taxon>
        <taxon>Streptosporangiales</taxon>
        <taxon>Nocardiopsidaceae</taxon>
        <taxon>Nocardiopsis</taxon>
    </lineage>
</organism>
<evidence type="ECO:0000259" key="8">
    <source>
        <dbReference type="PROSITE" id="PS50850"/>
    </source>
</evidence>
<keyword evidence="2" id="KW-1003">Cell membrane</keyword>
<keyword evidence="5 7" id="KW-0472">Membrane</keyword>
<feature type="transmembrane region" description="Helical" evidence="7">
    <location>
        <begin position="80"/>
        <end position="99"/>
    </location>
</feature>
<dbReference type="PANTHER" id="PTHR43124">
    <property type="entry name" value="PURINE EFFLUX PUMP PBUE"/>
    <property type="match status" value="1"/>
</dbReference>
<dbReference type="GO" id="GO:0005886">
    <property type="term" value="C:plasma membrane"/>
    <property type="evidence" value="ECO:0007669"/>
    <property type="project" value="UniProtKB-SubCell"/>
</dbReference>
<evidence type="ECO:0000256" key="7">
    <source>
        <dbReference type="SAM" id="Phobius"/>
    </source>
</evidence>
<reference evidence="9 10" key="1">
    <citation type="journal article" date="2014" name="Int. J. Syst. Evol. Microbiol.">
        <title>Complete genome sequence of Corynebacterium casei LMG S-19264T (=DSM 44701T), isolated from a smear-ripened cheese.</title>
        <authorList>
            <consortium name="US DOE Joint Genome Institute (JGI-PGF)"/>
            <person name="Walter F."/>
            <person name="Albersmeier A."/>
            <person name="Kalinowski J."/>
            <person name="Ruckert C."/>
        </authorList>
    </citation>
    <scope>NUCLEOTIDE SEQUENCE [LARGE SCALE GENOMIC DNA]</scope>
    <source>
        <strain evidence="9 10">KCTC 19473</strain>
    </source>
</reference>
<dbReference type="InterPro" id="IPR020846">
    <property type="entry name" value="MFS_dom"/>
</dbReference>
<dbReference type="EMBL" id="BMXL01000001">
    <property type="protein sequence ID" value="GHD15678.1"/>
    <property type="molecule type" value="Genomic_DNA"/>
</dbReference>
<evidence type="ECO:0000313" key="10">
    <source>
        <dbReference type="Proteomes" id="UP000654947"/>
    </source>
</evidence>
<gene>
    <name evidence="9" type="primary">araJ</name>
    <name evidence="9" type="ORF">GCM10007147_03320</name>
</gene>
<dbReference type="SUPFAM" id="SSF103473">
    <property type="entry name" value="MFS general substrate transporter"/>
    <property type="match status" value="1"/>
</dbReference>
<evidence type="ECO:0000256" key="2">
    <source>
        <dbReference type="ARBA" id="ARBA00022475"/>
    </source>
</evidence>
<protein>
    <submittedName>
        <fullName evidence="9">MFS transporter</fullName>
    </submittedName>
</protein>
<feature type="transmembrane region" description="Helical" evidence="7">
    <location>
        <begin position="305"/>
        <end position="322"/>
    </location>
</feature>
<dbReference type="Proteomes" id="UP000654947">
    <property type="component" value="Unassembled WGS sequence"/>
</dbReference>
<dbReference type="Gene3D" id="1.20.1250.20">
    <property type="entry name" value="MFS general substrate transporter like domains"/>
    <property type="match status" value="1"/>
</dbReference>
<dbReference type="CDD" id="cd17324">
    <property type="entry name" value="MFS_NepI_like"/>
    <property type="match status" value="1"/>
</dbReference>
<dbReference type="PROSITE" id="PS50850">
    <property type="entry name" value="MFS"/>
    <property type="match status" value="1"/>
</dbReference>
<evidence type="ECO:0000256" key="3">
    <source>
        <dbReference type="ARBA" id="ARBA00022692"/>
    </source>
</evidence>